<accession>A0ABV6I3L5</accession>
<dbReference type="Gene3D" id="3.90.1640.30">
    <property type="match status" value="1"/>
</dbReference>
<sequence>MPCPPVQTPADASAAFRAALERFAPDRRPLILGHFDADGLSATAILSRTLEHAGQPADIRILGKGENPWSPPLQGELEARRPGGLIVTDLGVGEGEILRGTPTVLIDHHVPRGTPGEAVVITGNGRRPEPTSSLLAWWCVQALDPPGDLLWLAALGLVGDMAEGDFPELTEAQGRYGKTALRDAASLVNAPRRTALADPAPALALLLRCSSPKELLKGGHPETDQLLAAKAEVAAALEGARRVPPKVRGDVALIRFSSPCQIHPLVAQSWRWRLKDKIVLAANTGYRPGWVHFAARSATGTDLIRFLAGHRPAGAGPEYGGGHAQATGGALRPADWNDFAARIGFPEETLPHE</sequence>
<dbReference type="PANTHER" id="PTHR30255">
    <property type="entry name" value="SINGLE-STRANDED-DNA-SPECIFIC EXONUCLEASE RECJ"/>
    <property type="match status" value="1"/>
</dbReference>
<evidence type="ECO:0000313" key="2">
    <source>
        <dbReference type="Proteomes" id="UP001589799"/>
    </source>
</evidence>
<protein>
    <recommendedName>
        <fullName evidence="3">Phosphoesterase</fullName>
    </recommendedName>
</protein>
<keyword evidence="2" id="KW-1185">Reference proteome</keyword>
<dbReference type="PANTHER" id="PTHR30255:SF2">
    <property type="entry name" value="SINGLE-STRANDED-DNA-SPECIFIC EXONUCLEASE RECJ"/>
    <property type="match status" value="1"/>
</dbReference>
<proteinExistence type="predicted"/>
<organism evidence="1 2">
    <name type="scientific">Paracoccus niistensis</name>
    <dbReference type="NCBI Taxonomy" id="632935"/>
    <lineage>
        <taxon>Bacteria</taxon>
        <taxon>Pseudomonadati</taxon>
        <taxon>Pseudomonadota</taxon>
        <taxon>Alphaproteobacteria</taxon>
        <taxon>Rhodobacterales</taxon>
        <taxon>Paracoccaceae</taxon>
        <taxon>Paracoccus</taxon>
    </lineage>
</organism>
<reference evidence="1 2" key="1">
    <citation type="submission" date="2024-09" db="EMBL/GenBank/DDBJ databases">
        <authorList>
            <person name="Sun Q."/>
            <person name="Mori K."/>
        </authorList>
    </citation>
    <scope>NUCLEOTIDE SEQUENCE [LARGE SCALE GENOMIC DNA]</scope>
    <source>
        <strain evidence="1 2">KCTC 22789</strain>
    </source>
</reference>
<dbReference type="RefSeq" id="WP_377698467.1">
    <property type="nucleotide sequence ID" value="NZ_JBHLWE010000029.1"/>
</dbReference>
<dbReference type="Proteomes" id="UP001589799">
    <property type="component" value="Unassembled WGS sequence"/>
</dbReference>
<comment type="caution">
    <text evidence="1">The sequence shown here is derived from an EMBL/GenBank/DDBJ whole genome shotgun (WGS) entry which is preliminary data.</text>
</comment>
<evidence type="ECO:0000313" key="1">
    <source>
        <dbReference type="EMBL" id="MFC0340806.1"/>
    </source>
</evidence>
<gene>
    <name evidence="1" type="ORF">ACFFII_08540</name>
</gene>
<name>A0ABV6I3L5_9RHOB</name>
<evidence type="ECO:0008006" key="3">
    <source>
        <dbReference type="Google" id="ProtNLM"/>
    </source>
</evidence>
<dbReference type="InterPro" id="IPR038763">
    <property type="entry name" value="DHH_sf"/>
</dbReference>
<dbReference type="InterPro" id="IPR051673">
    <property type="entry name" value="SSDNA_exonuclease_RecJ"/>
</dbReference>
<dbReference type="EMBL" id="JBHLWE010000029">
    <property type="protein sequence ID" value="MFC0340806.1"/>
    <property type="molecule type" value="Genomic_DNA"/>
</dbReference>
<dbReference type="SUPFAM" id="SSF64182">
    <property type="entry name" value="DHH phosphoesterases"/>
    <property type="match status" value="1"/>
</dbReference>